<gene>
    <name evidence="8" type="ORF">SAMN05192543_10663</name>
</gene>
<feature type="transmembrane region" description="Helical" evidence="7">
    <location>
        <begin position="55"/>
        <end position="74"/>
    </location>
</feature>
<evidence type="ECO:0000256" key="6">
    <source>
        <dbReference type="ARBA" id="ARBA00023136"/>
    </source>
</evidence>
<feature type="transmembrane region" description="Helical" evidence="7">
    <location>
        <begin position="113"/>
        <end position="131"/>
    </location>
</feature>
<dbReference type="InterPro" id="IPR032808">
    <property type="entry name" value="DoxX"/>
</dbReference>
<sequence length="136" mass="15103">MTWFDRVVSRETAGTDLLRVVVCAILFTHGAYRIYLGEVSGFGALLQDSGVPAGLLVAWLVCIAETVGTVLLALRILVFPISLILSTIYFVGVAMFNWQRGFFVVGGHANGGWEYNALLITCLLVTTWANWERKWF</sequence>
<name>A0A1I3PSV3_9BURK</name>
<dbReference type="RefSeq" id="WP_143098107.1">
    <property type="nucleotide sequence ID" value="NZ_CP041743.1"/>
</dbReference>
<evidence type="ECO:0000256" key="7">
    <source>
        <dbReference type="SAM" id="Phobius"/>
    </source>
</evidence>
<comment type="similarity">
    <text evidence="2">Belongs to the DoxX family.</text>
</comment>
<dbReference type="InterPro" id="IPR051907">
    <property type="entry name" value="DoxX-like_oxidoreductase"/>
</dbReference>
<dbReference type="Pfam" id="PF07681">
    <property type="entry name" value="DoxX"/>
    <property type="match status" value="1"/>
</dbReference>
<evidence type="ECO:0000256" key="3">
    <source>
        <dbReference type="ARBA" id="ARBA00022475"/>
    </source>
</evidence>
<evidence type="ECO:0000256" key="4">
    <source>
        <dbReference type="ARBA" id="ARBA00022692"/>
    </source>
</evidence>
<organism evidence="8 9">
    <name type="scientific">Paraburkholderia megapolitana</name>
    <dbReference type="NCBI Taxonomy" id="420953"/>
    <lineage>
        <taxon>Bacteria</taxon>
        <taxon>Pseudomonadati</taxon>
        <taxon>Pseudomonadota</taxon>
        <taxon>Betaproteobacteria</taxon>
        <taxon>Burkholderiales</taxon>
        <taxon>Burkholderiaceae</taxon>
        <taxon>Paraburkholderia</taxon>
    </lineage>
</organism>
<protein>
    <submittedName>
        <fullName evidence="8">Uncharacterized membrane protein YphA, DoxX/SURF4 family</fullName>
    </submittedName>
</protein>
<evidence type="ECO:0000313" key="9">
    <source>
        <dbReference type="Proteomes" id="UP000199548"/>
    </source>
</evidence>
<keyword evidence="3" id="KW-1003">Cell membrane</keyword>
<keyword evidence="5 7" id="KW-1133">Transmembrane helix</keyword>
<accession>A0A1I3PSV3</accession>
<dbReference type="PANTHER" id="PTHR33452:SF1">
    <property type="entry name" value="INNER MEMBRANE PROTEIN YPHA-RELATED"/>
    <property type="match status" value="1"/>
</dbReference>
<dbReference type="GO" id="GO:0005886">
    <property type="term" value="C:plasma membrane"/>
    <property type="evidence" value="ECO:0007669"/>
    <property type="project" value="UniProtKB-SubCell"/>
</dbReference>
<dbReference type="Proteomes" id="UP000199548">
    <property type="component" value="Unassembled WGS sequence"/>
</dbReference>
<evidence type="ECO:0000313" key="8">
    <source>
        <dbReference type="EMBL" id="SFJ24623.1"/>
    </source>
</evidence>
<dbReference type="AlphaFoldDB" id="A0A1I3PSV3"/>
<keyword evidence="9" id="KW-1185">Reference proteome</keyword>
<keyword evidence="4 7" id="KW-0812">Transmembrane</keyword>
<feature type="transmembrane region" description="Helical" evidence="7">
    <location>
        <begin position="16"/>
        <end position="35"/>
    </location>
</feature>
<evidence type="ECO:0000256" key="1">
    <source>
        <dbReference type="ARBA" id="ARBA00004651"/>
    </source>
</evidence>
<proteinExistence type="inferred from homology"/>
<evidence type="ECO:0000256" key="2">
    <source>
        <dbReference type="ARBA" id="ARBA00006679"/>
    </source>
</evidence>
<dbReference type="OrthoDB" id="8778559at2"/>
<feature type="transmembrane region" description="Helical" evidence="7">
    <location>
        <begin position="81"/>
        <end position="98"/>
    </location>
</feature>
<dbReference type="EMBL" id="FOQU01000006">
    <property type="protein sequence ID" value="SFJ24623.1"/>
    <property type="molecule type" value="Genomic_DNA"/>
</dbReference>
<evidence type="ECO:0000256" key="5">
    <source>
        <dbReference type="ARBA" id="ARBA00022989"/>
    </source>
</evidence>
<reference evidence="8 9" key="1">
    <citation type="submission" date="2016-10" db="EMBL/GenBank/DDBJ databases">
        <authorList>
            <person name="de Groot N.N."/>
        </authorList>
    </citation>
    <scope>NUCLEOTIDE SEQUENCE [LARGE SCALE GENOMIC DNA]</scope>
    <source>
        <strain evidence="8 9">LMG 23650</strain>
    </source>
</reference>
<dbReference type="PANTHER" id="PTHR33452">
    <property type="entry name" value="OXIDOREDUCTASE CATD-RELATED"/>
    <property type="match status" value="1"/>
</dbReference>
<comment type="subcellular location">
    <subcellularLocation>
        <location evidence="1">Cell membrane</location>
        <topology evidence="1">Multi-pass membrane protein</topology>
    </subcellularLocation>
</comment>
<keyword evidence="6 7" id="KW-0472">Membrane</keyword>